<proteinExistence type="predicted"/>
<organism evidence="1">
    <name type="scientific">uncultured Alphaproteobacteria bacterium</name>
    <dbReference type="NCBI Taxonomy" id="91750"/>
    <lineage>
        <taxon>Bacteria</taxon>
        <taxon>Pseudomonadati</taxon>
        <taxon>Pseudomonadota</taxon>
        <taxon>Alphaproteobacteria</taxon>
        <taxon>environmental samples</taxon>
    </lineage>
</organism>
<gene>
    <name evidence="1" type="ORF">PlAlph_1190</name>
</gene>
<protein>
    <submittedName>
        <fullName evidence="1">Uncharacterized protein</fullName>
    </submittedName>
</protein>
<dbReference type="AlphaFoldDB" id="A0A6G8F208"/>
<reference evidence="1" key="1">
    <citation type="journal article" date="2020" name="J. ISSAAS">
        <title>Lactobacilli and other gastrointestinal microbiota of Peromyscus leucopus, reservoir host for agents of Lyme disease and other zoonoses in North America.</title>
        <authorList>
            <person name="Milovic A."/>
            <person name="Bassam K."/>
            <person name="Shao H."/>
            <person name="Chatzistamou I."/>
            <person name="Tufts D.M."/>
            <person name="Diuk-Wasser M."/>
            <person name="Barbour A.G."/>
        </authorList>
    </citation>
    <scope>NUCLEOTIDE SEQUENCE</scope>
    <source>
        <strain evidence="1">LL90</strain>
    </source>
</reference>
<accession>A0A6G8F208</accession>
<sequence>MEKRINTLAELVNVFSNVSVEQFLDILLGYAADVKEQGAGRYPFPKTDEAWAQSLMDCYLQAVDTCNGDVDLCKAFRYEVNDYLVSCEKENREMYYLVADYRDDDAYCA</sequence>
<dbReference type="EMBL" id="MN990728">
    <property type="protein sequence ID" value="QIM10365.1"/>
    <property type="molecule type" value="Genomic_DNA"/>
</dbReference>
<name>A0A6G8F208_9PROT</name>
<evidence type="ECO:0000313" key="1">
    <source>
        <dbReference type="EMBL" id="QIM10365.1"/>
    </source>
</evidence>